<dbReference type="EMBL" id="CP065959">
    <property type="protein sequence ID" value="QQC89831.1"/>
    <property type="molecule type" value="Genomic_DNA"/>
</dbReference>
<sequence length="96" mass="10294">MGIKRATQAFTAYIDGMPRVVHAGDLVPDTDPVLQGRTQLFEDVEEHVAHRHPSPQTESATAAPGETRNLTPPAARGPGTADTTPAPSRRGRRTTK</sequence>
<feature type="region of interest" description="Disordered" evidence="1">
    <location>
        <begin position="46"/>
        <end position="96"/>
    </location>
</feature>
<accession>A0A7T4PGH6</accession>
<reference evidence="2 3" key="1">
    <citation type="submission" date="2020-12" db="EMBL/GenBank/DDBJ databases">
        <title>Identification and biosynthesis of polyene macrolides produced by Streptomyces alfalfae Men-myco-93-63.</title>
        <authorList>
            <person name="Liu D."/>
            <person name="Li Y."/>
            <person name="Liu L."/>
            <person name="Han X."/>
            <person name="Shen F."/>
        </authorList>
    </citation>
    <scope>NUCLEOTIDE SEQUENCE [LARGE SCALE GENOMIC DNA]</scope>
    <source>
        <strain evidence="2 3">Men-myco-93-63</strain>
    </source>
</reference>
<gene>
    <name evidence="2" type="ORF">I8755_16485</name>
</gene>
<organism evidence="2 3">
    <name type="scientific">Streptomyces alfalfae</name>
    <dbReference type="NCBI Taxonomy" id="1642299"/>
    <lineage>
        <taxon>Bacteria</taxon>
        <taxon>Bacillati</taxon>
        <taxon>Actinomycetota</taxon>
        <taxon>Actinomycetes</taxon>
        <taxon>Kitasatosporales</taxon>
        <taxon>Streptomycetaceae</taxon>
        <taxon>Streptomyces</taxon>
    </lineage>
</organism>
<evidence type="ECO:0000313" key="3">
    <source>
        <dbReference type="Proteomes" id="UP000596130"/>
    </source>
</evidence>
<dbReference type="RefSeq" id="WP_198502896.1">
    <property type="nucleotide sequence ID" value="NZ_CP065959.1"/>
</dbReference>
<evidence type="ECO:0000313" key="2">
    <source>
        <dbReference type="EMBL" id="QQC89831.1"/>
    </source>
</evidence>
<dbReference type="Proteomes" id="UP000596130">
    <property type="component" value="Chromosome"/>
</dbReference>
<name>A0A7T4PGH6_9ACTN</name>
<dbReference type="AlphaFoldDB" id="A0A7T4PGH6"/>
<proteinExistence type="predicted"/>
<evidence type="ECO:0000256" key="1">
    <source>
        <dbReference type="SAM" id="MobiDB-lite"/>
    </source>
</evidence>
<protein>
    <submittedName>
        <fullName evidence="2">Uncharacterized protein</fullName>
    </submittedName>
</protein>